<dbReference type="Pfam" id="PF05489">
    <property type="entry name" value="Phage_tail_X"/>
    <property type="match status" value="1"/>
</dbReference>
<dbReference type="Proteomes" id="UP000198809">
    <property type="component" value="Unassembled WGS sequence"/>
</dbReference>
<reference evidence="2 3" key="1">
    <citation type="submission" date="2016-10" db="EMBL/GenBank/DDBJ databases">
        <authorList>
            <person name="de Groot N.N."/>
        </authorList>
    </citation>
    <scope>NUCLEOTIDE SEQUENCE [LARGE SCALE GENOMIC DNA]</scope>
    <source>
        <strain evidence="2 3">CGMCC 1.10238</strain>
    </source>
</reference>
<keyword evidence="4" id="KW-1185">Reference proteome</keyword>
<evidence type="ECO:0000313" key="2">
    <source>
        <dbReference type="EMBL" id="SEP18116.1"/>
    </source>
</evidence>
<dbReference type="AlphaFoldDB" id="A0A1H8VRR0"/>
<dbReference type="RefSeq" id="WP_036601628.1">
    <property type="nucleotide sequence ID" value="NZ_CP076607.1"/>
</dbReference>
<dbReference type="InterPro" id="IPR008861">
    <property type="entry name" value="GpX-like"/>
</dbReference>
<evidence type="ECO:0000313" key="3">
    <source>
        <dbReference type="Proteomes" id="UP000198809"/>
    </source>
</evidence>
<name>A0A1H8VRR0_9BACL</name>
<evidence type="ECO:0000313" key="4">
    <source>
        <dbReference type="Proteomes" id="UP000683429"/>
    </source>
</evidence>
<reference evidence="1 4" key="2">
    <citation type="submission" date="2021-06" db="EMBL/GenBank/DDBJ databases">
        <title>Whole genome sequence of Paenibacillus sophorae DSM23020 for comparative genomics.</title>
        <authorList>
            <person name="Kim M.-J."/>
            <person name="Lee G."/>
            <person name="Shin J.-H."/>
        </authorList>
    </citation>
    <scope>NUCLEOTIDE SEQUENCE [LARGE SCALE GENOMIC DNA]</scope>
    <source>
        <strain evidence="1 4">DSM 23020</strain>
    </source>
</reference>
<dbReference type="EMBL" id="CP076607">
    <property type="protein sequence ID" value="QWU15673.1"/>
    <property type="molecule type" value="Genomic_DNA"/>
</dbReference>
<organism evidence="2 3">
    <name type="scientific">Paenibacillus sophorae</name>
    <dbReference type="NCBI Taxonomy" id="1333845"/>
    <lineage>
        <taxon>Bacteria</taxon>
        <taxon>Bacillati</taxon>
        <taxon>Bacillota</taxon>
        <taxon>Bacilli</taxon>
        <taxon>Bacillales</taxon>
        <taxon>Paenibacillaceae</taxon>
        <taxon>Paenibacillus</taxon>
    </lineage>
</organism>
<gene>
    <name evidence="1" type="ORF">KP014_28305</name>
    <name evidence="2" type="ORF">SAMN04487895_12719</name>
</gene>
<dbReference type="OrthoDB" id="2941457at2"/>
<dbReference type="EMBL" id="FODH01000027">
    <property type="protein sequence ID" value="SEP18116.1"/>
    <property type="molecule type" value="Genomic_DNA"/>
</dbReference>
<protein>
    <submittedName>
        <fullName evidence="1 2">Tail protein X</fullName>
    </submittedName>
</protein>
<sequence>MTTYSTVQGDTWDGIAFKVYGDENLMTLLLNANPAQAETVIFGGGVALVVPDKPEETADDLPPWRRED</sequence>
<proteinExistence type="predicted"/>
<dbReference type="Proteomes" id="UP000683429">
    <property type="component" value="Chromosome"/>
</dbReference>
<evidence type="ECO:0000313" key="1">
    <source>
        <dbReference type="EMBL" id="QWU15673.1"/>
    </source>
</evidence>
<dbReference type="STRING" id="1333845.SAMN04487895_12719"/>
<accession>A0A1H8VRR0</accession>